<feature type="signal peptide" evidence="1">
    <location>
        <begin position="1"/>
        <end position="17"/>
    </location>
</feature>
<name>A0A1H3FTB0_9GAMM</name>
<dbReference type="InterPro" id="IPR038483">
    <property type="entry name" value="YcfL-like_sf"/>
</dbReference>
<keyword evidence="1" id="KW-0732">Signal</keyword>
<accession>A0A1H3FTB0</accession>
<proteinExistence type="predicted"/>
<dbReference type="STRING" id="595670.SAMN05421643_101290"/>
<evidence type="ECO:0000256" key="1">
    <source>
        <dbReference type="SAM" id="SignalP"/>
    </source>
</evidence>
<dbReference type="PROSITE" id="PS51257">
    <property type="entry name" value="PROKAR_LIPOPROTEIN"/>
    <property type="match status" value="1"/>
</dbReference>
<dbReference type="EMBL" id="FNPK01000001">
    <property type="protein sequence ID" value="SDX94065.1"/>
    <property type="molecule type" value="Genomic_DNA"/>
</dbReference>
<reference evidence="3" key="1">
    <citation type="submission" date="2016-10" db="EMBL/GenBank/DDBJ databases">
        <authorList>
            <person name="Varghese N."/>
            <person name="Submissions S."/>
        </authorList>
    </citation>
    <scope>NUCLEOTIDE SEQUENCE [LARGE SCALE GENOMIC DNA]</scope>
    <source>
        <strain evidence="3">ANC 5109</strain>
    </source>
</reference>
<evidence type="ECO:0000313" key="3">
    <source>
        <dbReference type="Proteomes" id="UP000199035"/>
    </source>
</evidence>
<protein>
    <submittedName>
        <fullName evidence="2">Uncharacterized conserved protein YcfL</fullName>
    </submittedName>
</protein>
<dbReference type="Gene3D" id="2.60.40.3230">
    <property type="match status" value="1"/>
</dbReference>
<dbReference type="CDD" id="cd09030">
    <property type="entry name" value="DUF1425"/>
    <property type="match status" value="1"/>
</dbReference>
<feature type="chain" id="PRO_5011439054" evidence="1">
    <location>
        <begin position="18"/>
        <end position="134"/>
    </location>
</feature>
<evidence type="ECO:0000313" key="2">
    <source>
        <dbReference type="EMBL" id="SDX94065.1"/>
    </source>
</evidence>
<dbReference type="Pfam" id="PF07233">
    <property type="entry name" value="DUF1425"/>
    <property type="match status" value="1"/>
</dbReference>
<gene>
    <name evidence="2" type="ORF">SAMN05421643_101290</name>
</gene>
<dbReference type="Proteomes" id="UP000199035">
    <property type="component" value="Unassembled WGS sequence"/>
</dbReference>
<dbReference type="AlphaFoldDB" id="A0A1H3FTB0"/>
<keyword evidence="3" id="KW-1185">Reference proteome</keyword>
<organism evidence="2 3">
    <name type="scientific">Acinetobacter kyonggiensis</name>
    <dbReference type="NCBI Taxonomy" id="595670"/>
    <lineage>
        <taxon>Bacteria</taxon>
        <taxon>Pseudomonadati</taxon>
        <taxon>Pseudomonadota</taxon>
        <taxon>Gammaproteobacteria</taxon>
        <taxon>Moraxellales</taxon>
        <taxon>Moraxellaceae</taxon>
        <taxon>Acinetobacter</taxon>
    </lineage>
</organism>
<sequence>MKILINLTFIGMMSAVAVGCTAPNALSTQTSTDGSYAIKTVSNNPKLTTQVMVERISMGYAGDLKKVSIAIKDRWYVSKEFEYKIIWVDAHGMEVAPEGARWKPIQLTGREIKTVQSVAPNPSAVDVVVYLKKN</sequence>
<dbReference type="InterPro" id="IPR010824">
    <property type="entry name" value="DUF1425"/>
</dbReference>